<dbReference type="Gene3D" id="3.40.50.1820">
    <property type="entry name" value="alpha/beta hydrolase"/>
    <property type="match status" value="1"/>
</dbReference>
<keyword evidence="2" id="KW-0378">Hydrolase</keyword>
<reference evidence="2" key="2">
    <citation type="submission" date="2020-11" db="EMBL/GenBank/DDBJ databases">
        <title>Whole genome sequencing of Colletotrichum sp.</title>
        <authorList>
            <person name="Li H."/>
        </authorList>
    </citation>
    <scope>NUCLEOTIDE SEQUENCE</scope>
    <source>
        <strain evidence="2">CkLH20</strain>
    </source>
</reference>
<dbReference type="GeneID" id="62163604"/>
<evidence type="ECO:0000313" key="2">
    <source>
        <dbReference type="EMBL" id="KAF9874677.1"/>
    </source>
</evidence>
<reference evidence="2" key="1">
    <citation type="submission" date="2020-03" db="EMBL/GenBank/DDBJ databases">
        <authorList>
            <person name="He L."/>
        </authorList>
    </citation>
    <scope>NUCLEOTIDE SEQUENCE</scope>
    <source>
        <strain evidence="2">CkLH20</strain>
    </source>
</reference>
<dbReference type="PANTHER" id="PTHR47668:SF1">
    <property type="entry name" value="DIENELACTONE HYDROLASE DOMAIN-CONTAINING PROTEIN-RELATED"/>
    <property type="match status" value="1"/>
</dbReference>
<evidence type="ECO:0000259" key="1">
    <source>
        <dbReference type="Pfam" id="PF01738"/>
    </source>
</evidence>
<dbReference type="EMBL" id="JAATWM020000025">
    <property type="protein sequence ID" value="KAF9874677.1"/>
    <property type="molecule type" value="Genomic_DNA"/>
</dbReference>
<dbReference type="InterPro" id="IPR002925">
    <property type="entry name" value="Dienelactn_hydro"/>
</dbReference>
<organism evidence="2 3">
    <name type="scientific">Colletotrichum karsti</name>
    <dbReference type="NCBI Taxonomy" id="1095194"/>
    <lineage>
        <taxon>Eukaryota</taxon>
        <taxon>Fungi</taxon>
        <taxon>Dikarya</taxon>
        <taxon>Ascomycota</taxon>
        <taxon>Pezizomycotina</taxon>
        <taxon>Sordariomycetes</taxon>
        <taxon>Hypocreomycetidae</taxon>
        <taxon>Glomerellales</taxon>
        <taxon>Glomerellaceae</taxon>
        <taxon>Colletotrichum</taxon>
        <taxon>Colletotrichum boninense species complex</taxon>
    </lineage>
</organism>
<proteinExistence type="predicted"/>
<comment type="caution">
    <text evidence="2">The sequence shown here is derived from an EMBL/GenBank/DDBJ whole genome shotgun (WGS) entry which is preliminary data.</text>
</comment>
<dbReference type="AlphaFoldDB" id="A0A9P6I0F8"/>
<feature type="domain" description="Dienelactone hydrolase" evidence="1">
    <location>
        <begin position="31"/>
        <end position="247"/>
    </location>
</feature>
<protein>
    <submittedName>
        <fullName evidence="2">Dienelactone hydrolase family protein</fullName>
    </submittedName>
</protein>
<dbReference type="SUPFAM" id="SSF53474">
    <property type="entry name" value="alpha/beta-Hydrolases"/>
    <property type="match status" value="1"/>
</dbReference>
<sequence length="384" mass="41946">MSYSAACCSIPPVISKGYSEKGTYENIGGLKTYVTGPPSARNAIVVLYDIFGFQSQVLQGADILALSDKNNPYRVFMPDFFEGKAADISWYPPTTEKHRDALGNFFSNTGNPAKAAGRLPGIVEAVKKSNSSIENVFALGMCWGAKPVTLCSGENTGFKAIVLAHPAMLDPEDATKVAVPTCVLASQDEDAATVSAFQANLRVPNHVHSFNDQVHGWMAARGDLEDPNVREKYRHGYQMLLDFFSRHLTSQVGNAEPTYLVALWSLKSPKAGADIVEFVKTIPAKAKKDGESYILEAHAGATKPPFPVRPHRGHGFNVTMFLKFKSPGDVFYWSSKDPLHHELIAFAKDQTYKDPVLTVFTDSDTGIRPPSDVGASEWQGPWIS</sequence>
<accession>A0A9P6I0F8</accession>
<dbReference type="PANTHER" id="PTHR47668">
    <property type="entry name" value="DIENELACTONE HYDROLASE FAMILY PROTEIN (AFU_ORTHOLOGUE AFUA_6G01940)"/>
    <property type="match status" value="1"/>
</dbReference>
<dbReference type="Proteomes" id="UP000781932">
    <property type="component" value="Unassembled WGS sequence"/>
</dbReference>
<dbReference type="OrthoDB" id="2147163at2759"/>
<dbReference type="InterPro" id="IPR029058">
    <property type="entry name" value="AB_hydrolase_fold"/>
</dbReference>
<keyword evidence="3" id="KW-1185">Reference proteome</keyword>
<gene>
    <name evidence="2" type="ORF">CkaCkLH20_07814</name>
</gene>
<dbReference type="GO" id="GO:0016787">
    <property type="term" value="F:hydrolase activity"/>
    <property type="evidence" value="ECO:0007669"/>
    <property type="project" value="UniProtKB-KW"/>
</dbReference>
<evidence type="ECO:0000313" key="3">
    <source>
        <dbReference type="Proteomes" id="UP000781932"/>
    </source>
</evidence>
<dbReference type="Pfam" id="PF01738">
    <property type="entry name" value="DLH"/>
    <property type="match status" value="1"/>
</dbReference>
<name>A0A9P6I0F8_9PEZI</name>
<dbReference type="RefSeq" id="XP_038744138.1">
    <property type="nucleotide sequence ID" value="XM_038890530.1"/>
</dbReference>